<evidence type="ECO:0000259" key="6">
    <source>
        <dbReference type="Pfam" id="PF08281"/>
    </source>
</evidence>
<protein>
    <submittedName>
        <fullName evidence="8">RNA polymerase sigma-70 factor (ECF subfamily)</fullName>
    </submittedName>
</protein>
<dbReference type="SUPFAM" id="SSF88659">
    <property type="entry name" value="Sigma3 and sigma4 domains of RNA polymerase sigma factors"/>
    <property type="match status" value="1"/>
</dbReference>
<comment type="caution">
    <text evidence="8">The sequence shown here is derived from an EMBL/GenBank/DDBJ whole genome shotgun (WGS) entry which is preliminary data.</text>
</comment>
<dbReference type="Pfam" id="PF22029">
    <property type="entry name" value="PhyR_sigma2"/>
    <property type="match status" value="1"/>
</dbReference>
<evidence type="ECO:0000256" key="1">
    <source>
        <dbReference type="ARBA" id="ARBA00010641"/>
    </source>
</evidence>
<accession>A0A7W8HJU9</accession>
<keyword evidence="3" id="KW-0731">Sigma factor</keyword>
<dbReference type="PANTHER" id="PTHR43133:SF25">
    <property type="entry name" value="RNA POLYMERASE SIGMA FACTOR RFAY-RELATED"/>
    <property type="match status" value="1"/>
</dbReference>
<evidence type="ECO:0000259" key="7">
    <source>
        <dbReference type="Pfam" id="PF22029"/>
    </source>
</evidence>
<dbReference type="AlphaFoldDB" id="A0A7W8HJU9"/>
<dbReference type="InterPro" id="IPR039425">
    <property type="entry name" value="RNA_pol_sigma-70-like"/>
</dbReference>
<gene>
    <name evidence="8" type="ORF">HNQ70_002513</name>
</gene>
<proteinExistence type="inferred from homology"/>
<sequence length="179" mass="19935">MSPDPEFSPALIALLPRLRRYARVLTRDGSAADDLVQDTLERAWSRHRQWRPGSDLRAWLFSIMHNRHVDLVRSTILHPDGHRSPSPEDDDANVGAAQAPAAPSLEAIDLQRCFERLSDEHRQVLLLIAVEQMRYAEAAESLGVPVGTVMSRLSRARASLRHELAGGAPAPATRLTRIK</sequence>
<feature type="domain" description="PhyR sigma2" evidence="7">
    <location>
        <begin position="13"/>
        <end position="65"/>
    </location>
</feature>
<keyword evidence="2" id="KW-0805">Transcription regulation</keyword>
<evidence type="ECO:0000256" key="5">
    <source>
        <dbReference type="SAM" id="MobiDB-lite"/>
    </source>
</evidence>
<dbReference type="Proteomes" id="UP000532440">
    <property type="component" value="Unassembled WGS sequence"/>
</dbReference>
<dbReference type="InterPro" id="IPR036388">
    <property type="entry name" value="WH-like_DNA-bd_sf"/>
</dbReference>
<keyword evidence="4" id="KW-0804">Transcription</keyword>
<dbReference type="GO" id="GO:0003677">
    <property type="term" value="F:DNA binding"/>
    <property type="evidence" value="ECO:0007669"/>
    <property type="project" value="InterPro"/>
</dbReference>
<dbReference type="NCBIfam" id="TIGR02937">
    <property type="entry name" value="sigma70-ECF"/>
    <property type="match status" value="1"/>
</dbReference>
<name>A0A7W8HJU9_9BURK</name>
<keyword evidence="9" id="KW-1185">Reference proteome</keyword>
<evidence type="ECO:0000256" key="2">
    <source>
        <dbReference type="ARBA" id="ARBA00023015"/>
    </source>
</evidence>
<dbReference type="GO" id="GO:0006352">
    <property type="term" value="P:DNA-templated transcription initiation"/>
    <property type="evidence" value="ECO:0007669"/>
    <property type="project" value="InterPro"/>
</dbReference>
<dbReference type="EMBL" id="JACHGB010000005">
    <property type="protein sequence ID" value="MBB5272490.1"/>
    <property type="molecule type" value="Genomic_DNA"/>
</dbReference>
<evidence type="ECO:0000256" key="4">
    <source>
        <dbReference type="ARBA" id="ARBA00023163"/>
    </source>
</evidence>
<dbReference type="InterPro" id="IPR053866">
    <property type="entry name" value="PhyR_sigma2"/>
</dbReference>
<dbReference type="InterPro" id="IPR013249">
    <property type="entry name" value="RNA_pol_sigma70_r4_t2"/>
</dbReference>
<evidence type="ECO:0000313" key="9">
    <source>
        <dbReference type="Proteomes" id="UP000532440"/>
    </source>
</evidence>
<comment type="similarity">
    <text evidence="1">Belongs to the sigma-70 factor family. ECF subfamily.</text>
</comment>
<dbReference type="RefSeq" id="WP_343060770.1">
    <property type="nucleotide sequence ID" value="NZ_BAABEW010000022.1"/>
</dbReference>
<organism evidence="8 9">
    <name type="scientific">Quisquiliibacterium transsilvanicum</name>
    <dbReference type="NCBI Taxonomy" id="1549638"/>
    <lineage>
        <taxon>Bacteria</taxon>
        <taxon>Pseudomonadati</taxon>
        <taxon>Pseudomonadota</taxon>
        <taxon>Betaproteobacteria</taxon>
        <taxon>Burkholderiales</taxon>
        <taxon>Burkholderiaceae</taxon>
        <taxon>Quisquiliibacterium</taxon>
    </lineage>
</organism>
<dbReference type="CDD" id="cd06171">
    <property type="entry name" value="Sigma70_r4"/>
    <property type="match status" value="1"/>
</dbReference>
<reference evidence="8 9" key="1">
    <citation type="submission" date="2020-08" db="EMBL/GenBank/DDBJ databases">
        <title>Genomic Encyclopedia of Type Strains, Phase IV (KMG-IV): sequencing the most valuable type-strain genomes for metagenomic binning, comparative biology and taxonomic classification.</title>
        <authorList>
            <person name="Goeker M."/>
        </authorList>
    </citation>
    <scope>NUCLEOTIDE SEQUENCE [LARGE SCALE GENOMIC DNA]</scope>
    <source>
        <strain evidence="8 9">DSM 29781</strain>
    </source>
</reference>
<dbReference type="InterPro" id="IPR013325">
    <property type="entry name" value="RNA_pol_sigma_r2"/>
</dbReference>
<feature type="region of interest" description="Disordered" evidence="5">
    <location>
        <begin position="78"/>
        <end position="98"/>
    </location>
</feature>
<dbReference type="GO" id="GO:0016987">
    <property type="term" value="F:sigma factor activity"/>
    <property type="evidence" value="ECO:0007669"/>
    <property type="project" value="UniProtKB-KW"/>
</dbReference>
<evidence type="ECO:0000313" key="8">
    <source>
        <dbReference type="EMBL" id="MBB5272490.1"/>
    </source>
</evidence>
<dbReference type="Gene3D" id="1.10.1740.10">
    <property type="match status" value="1"/>
</dbReference>
<dbReference type="SUPFAM" id="SSF88946">
    <property type="entry name" value="Sigma2 domain of RNA polymerase sigma factors"/>
    <property type="match status" value="1"/>
</dbReference>
<dbReference type="Gene3D" id="1.10.10.10">
    <property type="entry name" value="Winged helix-like DNA-binding domain superfamily/Winged helix DNA-binding domain"/>
    <property type="match status" value="1"/>
</dbReference>
<dbReference type="PANTHER" id="PTHR43133">
    <property type="entry name" value="RNA POLYMERASE ECF-TYPE SIGMA FACTO"/>
    <property type="match status" value="1"/>
</dbReference>
<evidence type="ECO:0000256" key="3">
    <source>
        <dbReference type="ARBA" id="ARBA00023082"/>
    </source>
</evidence>
<dbReference type="Pfam" id="PF08281">
    <property type="entry name" value="Sigma70_r4_2"/>
    <property type="match status" value="1"/>
</dbReference>
<feature type="domain" description="RNA polymerase sigma factor 70 region 4 type 2" evidence="6">
    <location>
        <begin position="109"/>
        <end position="160"/>
    </location>
</feature>
<dbReference type="InterPro" id="IPR013324">
    <property type="entry name" value="RNA_pol_sigma_r3/r4-like"/>
</dbReference>
<dbReference type="InterPro" id="IPR014284">
    <property type="entry name" value="RNA_pol_sigma-70_dom"/>
</dbReference>